<dbReference type="InterPro" id="IPR029472">
    <property type="entry name" value="Copia-like_N"/>
</dbReference>
<dbReference type="PANTHER" id="PTHR47481">
    <property type="match status" value="1"/>
</dbReference>
<sequence length="96" mass="10579">MADSASSSSSLPLNTMVHMLTIKLTSSNYLLWKNQFVSHLASQDLFGYLDGSIEAPSTRILAANGTTKSNPAYTSWLHTDQTLLSLLYFLLLPRSL</sequence>
<dbReference type="Pfam" id="PF14244">
    <property type="entry name" value="Retrotran_gag_3"/>
    <property type="match status" value="1"/>
</dbReference>
<evidence type="ECO:0000313" key="2">
    <source>
        <dbReference type="EMBL" id="RVW15616.1"/>
    </source>
</evidence>
<accession>A0A438BX84</accession>
<dbReference type="Proteomes" id="UP000288805">
    <property type="component" value="Unassembled WGS sequence"/>
</dbReference>
<dbReference type="EMBL" id="QGNW01002598">
    <property type="protein sequence ID" value="RVW15616.1"/>
    <property type="molecule type" value="Genomic_DNA"/>
</dbReference>
<protein>
    <recommendedName>
        <fullName evidence="1">Retrotransposon Copia-like N-terminal domain-containing protein</fullName>
    </recommendedName>
</protein>
<evidence type="ECO:0000313" key="3">
    <source>
        <dbReference type="Proteomes" id="UP000288805"/>
    </source>
</evidence>
<dbReference type="AlphaFoldDB" id="A0A438BX84"/>
<proteinExistence type="predicted"/>
<dbReference type="PANTHER" id="PTHR47481:SF41">
    <property type="entry name" value="COPIA-LIKE POLYPROTEIN_RETROTRANSPOSON"/>
    <property type="match status" value="1"/>
</dbReference>
<evidence type="ECO:0000259" key="1">
    <source>
        <dbReference type="Pfam" id="PF14244"/>
    </source>
</evidence>
<feature type="domain" description="Retrotransposon Copia-like N-terminal" evidence="1">
    <location>
        <begin position="19"/>
        <end position="57"/>
    </location>
</feature>
<comment type="caution">
    <text evidence="2">The sequence shown here is derived from an EMBL/GenBank/DDBJ whole genome shotgun (WGS) entry which is preliminary data.</text>
</comment>
<name>A0A438BX84_VITVI</name>
<gene>
    <name evidence="2" type="ORF">CK203_077688</name>
</gene>
<organism evidence="2 3">
    <name type="scientific">Vitis vinifera</name>
    <name type="common">Grape</name>
    <dbReference type="NCBI Taxonomy" id="29760"/>
    <lineage>
        <taxon>Eukaryota</taxon>
        <taxon>Viridiplantae</taxon>
        <taxon>Streptophyta</taxon>
        <taxon>Embryophyta</taxon>
        <taxon>Tracheophyta</taxon>
        <taxon>Spermatophyta</taxon>
        <taxon>Magnoliopsida</taxon>
        <taxon>eudicotyledons</taxon>
        <taxon>Gunneridae</taxon>
        <taxon>Pentapetalae</taxon>
        <taxon>rosids</taxon>
        <taxon>Vitales</taxon>
        <taxon>Vitaceae</taxon>
        <taxon>Viteae</taxon>
        <taxon>Vitis</taxon>
    </lineage>
</organism>
<reference evidence="2 3" key="1">
    <citation type="journal article" date="2018" name="PLoS Genet.">
        <title>Population sequencing reveals clonal diversity and ancestral inbreeding in the grapevine cultivar Chardonnay.</title>
        <authorList>
            <person name="Roach M.J."/>
            <person name="Johnson D.L."/>
            <person name="Bohlmann J."/>
            <person name="van Vuuren H.J."/>
            <person name="Jones S.J."/>
            <person name="Pretorius I.S."/>
            <person name="Schmidt S.A."/>
            <person name="Borneman A.R."/>
        </authorList>
    </citation>
    <scope>NUCLEOTIDE SEQUENCE [LARGE SCALE GENOMIC DNA]</scope>
    <source>
        <strain evidence="3">cv. Chardonnay</strain>
        <tissue evidence="2">Leaf</tissue>
    </source>
</reference>